<evidence type="ECO:0000259" key="12">
    <source>
        <dbReference type="SMART" id="SM00481"/>
    </source>
</evidence>
<dbReference type="STRING" id="1423783.FC50_GL001694"/>
<dbReference type="CDD" id="cd04485">
    <property type="entry name" value="DnaE_OBF"/>
    <property type="match status" value="1"/>
</dbReference>
<protein>
    <recommendedName>
        <fullName evidence="4">DNA polymerase III subunit alpha</fullName>
        <ecNumber evidence="3">2.7.7.7</ecNumber>
    </recommendedName>
</protein>
<comment type="catalytic activity">
    <reaction evidence="11">
        <text>DNA(n) + a 2'-deoxyribonucleoside 5'-triphosphate = DNA(n+1) + diphosphate</text>
        <dbReference type="Rhea" id="RHEA:22508"/>
        <dbReference type="Rhea" id="RHEA-COMP:17339"/>
        <dbReference type="Rhea" id="RHEA-COMP:17340"/>
        <dbReference type="ChEBI" id="CHEBI:33019"/>
        <dbReference type="ChEBI" id="CHEBI:61560"/>
        <dbReference type="ChEBI" id="CHEBI:173112"/>
        <dbReference type="EC" id="2.7.7.7"/>
    </reaction>
</comment>
<proteinExistence type="inferred from homology"/>
<accession>A0A0R1U2R1</accession>
<dbReference type="GO" id="GO:0005737">
    <property type="term" value="C:cytoplasm"/>
    <property type="evidence" value="ECO:0007669"/>
    <property type="project" value="UniProtKB-SubCell"/>
</dbReference>
<evidence type="ECO:0000313" key="13">
    <source>
        <dbReference type="EMBL" id="KRL85528.1"/>
    </source>
</evidence>
<feature type="domain" description="Polymerase/histidinol phosphatase N-terminal" evidence="12">
    <location>
        <begin position="4"/>
        <end position="71"/>
    </location>
</feature>
<dbReference type="PANTHER" id="PTHR32294">
    <property type="entry name" value="DNA POLYMERASE III SUBUNIT ALPHA"/>
    <property type="match status" value="1"/>
</dbReference>
<comment type="similarity">
    <text evidence="2">Belongs to the DNA polymerase type-C family. DnaE subfamily.</text>
</comment>
<evidence type="ECO:0000313" key="14">
    <source>
        <dbReference type="Proteomes" id="UP000051922"/>
    </source>
</evidence>
<comment type="caution">
    <text evidence="13">The sequence shown here is derived from an EMBL/GenBank/DDBJ whole genome shotgun (WGS) entry which is preliminary data.</text>
</comment>
<dbReference type="GO" id="GO:0003676">
    <property type="term" value="F:nucleic acid binding"/>
    <property type="evidence" value="ECO:0007669"/>
    <property type="project" value="InterPro"/>
</dbReference>
<keyword evidence="5" id="KW-0808">Transferase</keyword>
<evidence type="ECO:0000256" key="2">
    <source>
        <dbReference type="ARBA" id="ARBA00009496"/>
    </source>
</evidence>
<evidence type="ECO:0000256" key="3">
    <source>
        <dbReference type="ARBA" id="ARBA00012417"/>
    </source>
</evidence>
<dbReference type="EC" id="2.7.7.7" evidence="3"/>
<dbReference type="NCBIfam" id="TIGR00594">
    <property type="entry name" value="polc"/>
    <property type="match status" value="1"/>
</dbReference>
<dbReference type="EMBL" id="AZFJ01000052">
    <property type="protein sequence ID" value="KRL85528.1"/>
    <property type="molecule type" value="Genomic_DNA"/>
</dbReference>
<dbReference type="SMART" id="SM00481">
    <property type="entry name" value="POLIIIAc"/>
    <property type="match status" value="1"/>
</dbReference>
<evidence type="ECO:0000256" key="7">
    <source>
        <dbReference type="ARBA" id="ARBA00022705"/>
    </source>
</evidence>
<sequence>MDFVQLQVISSGSILQSPTGVQSYIEAAKARGYHALALTDVNVVYNLAPFYDAAKAAGIKPLLGMTLRLNDGTECILLVHTQAGYRQLMRVSSQVMTGKVDALDAIGYLSGLVVVTTANGRLMAALTAGDGNSAWALVTTLQSHHPDRVLVGVPAAALATDLPAFAQVHHLGAVALGDVRYLDAADDVAAQILRAIATGDRLDLNANDAPGVYELPAATDAGEPYVVAHRDDLVRATVALADECAVDIPAVRTQLPAFPDTEGMSAGDYLAHLAWSGLASRMSVDDQAAVPADYQERLQHELAVIGSMGFDDYFLIVGDIVQEAHRRGILTGPGRGSAAGSLVAFALGITTVDPLQYQLLFERFLNPNRGQMPDIDLDIQDDRRDEMIDYVRERYGTDHFAQIMALGTLGPKQAIRDVGRVLGRPQHEVDAIAGAVPSGEETIADALAASRPLANMRSDSGDVNRVLTLAGRLTGIPRNVTTHAAGVVLSRPPLVDTIAVQTMPTGDGEQTQGTKEVVERLGLLKIDLLGLRTLGLLAQILFYVRRQVGDDFDPENIPLDDADTIKLFQDGDTLGVFQFESAPMQRVLRQVRPRGFEDVVATTALYRPGPMEYIGDFAARMHGDQEVTYVTPLLAPILDSTYGIIVYQEQVMQVASAIGGFDMAAADDLRRAMSKKNKAKIDAGRTQFIAGAQERGLSAADAESVYADIERFAGYGFNRSHAVAYGKLAFWLAYLKVHFPAAFYAAQCNRNLGNTTKLRSLIGAARAAQVPVLAPDVNWSGRGFRLNKKGAIRVGLANVKGLRRDFVSALVDERSANGQFQSYADLLLRLAPQWRDAKVLGPLIQVGALDQLVTNRAVALAQLESVLTAVDLAAGDADLLRNLWPKQADVHASSQAEDDAMAATVLGYYLNGHPTEQYTDVADGNHAVRLDGVGIGKNVATVILVTAVRQIKTKQGMTMAFLTVEDGTGTADVTLFPRTYQQVQPVTVNAVYLLRGKGERREHDDSTAIIANSLTPIDVARAELPKVVFLNLGSQPDVALRSEVAEILATHRGRSPVVLVADGHRLPTKRPQSLAVTDQVLDQLRTVLGPDAVVTRPLRQK</sequence>
<dbReference type="Gene3D" id="3.20.20.140">
    <property type="entry name" value="Metal-dependent hydrolases"/>
    <property type="match status" value="1"/>
</dbReference>
<dbReference type="PANTHER" id="PTHR32294:SF0">
    <property type="entry name" value="DNA POLYMERASE III SUBUNIT ALPHA"/>
    <property type="match status" value="1"/>
</dbReference>
<dbReference type="GO" id="GO:0008408">
    <property type="term" value="F:3'-5' exonuclease activity"/>
    <property type="evidence" value="ECO:0007669"/>
    <property type="project" value="InterPro"/>
</dbReference>
<dbReference type="Pfam" id="PF14579">
    <property type="entry name" value="HHH_6"/>
    <property type="match status" value="1"/>
</dbReference>
<keyword evidence="14" id="KW-1185">Reference proteome</keyword>
<dbReference type="GO" id="GO:0003887">
    <property type="term" value="F:DNA-directed DNA polymerase activity"/>
    <property type="evidence" value="ECO:0007669"/>
    <property type="project" value="UniProtKB-KW"/>
</dbReference>
<evidence type="ECO:0000256" key="10">
    <source>
        <dbReference type="ARBA" id="ARBA00026073"/>
    </source>
</evidence>
<dbReference type="GO" id="GO:0006260">
    <property type="term" value="P:DNA replication"/>
    <property type="evidence" value="ECO:0007669"/>
    <property type="project" value="UniProtKB-KW"/>
</dbReference>
<evidence type="ECO:0000256" key="1">
    <source>
        <dbReference type="ARBA" id="ARBA00004496"/>
    </source>
</evidence>
<dbReference type="Pfam" id="PF01336">
    <property type="entry name" value="tRNA_anti-codon"/>
    <property type="match status" value="1"/>
</dbReference>
<dbReference type="SUPFAM" id="SSF89550">
    <property type="entry name" value="PHP domain-like"/>
    <property type="match status" value="1"/>
</dbReference>
<dbReference type="Pfam" id="PF07733">
    <property type="entry name" value="DNA_pol3_alpha"/>
    <property type="match status" value="1"/>
</dbReference>
<dbReference type="InterPro" id="IPR004805">
    <property type="entry name" value="DnaE2/DnaE/PolC"/>
</dbReference>
<dbReference type="OrthoDB" id="9803237at2"/>
<dbReference type="RefSeq" id="WP_056956962.1">
    <property type="nucleotide sequence ID" value="NZ_AZFJ01000052.1"/>
</dbReference>
<reference evidence="13 14" key="1">
    <citation type="journal article" date="2015" name="Genome Announc.">
        <title>Expanding the biotechnology potential of lactobacilli through comparative genomics of 213 strains and associated genera.</title>
        <authorList>
            <person name="Sun Z."/>
            <person name="Harris H.M."/>
            <person name="McCann A."/>
            <person name="Guo C."/>
            <person name="Argimon S."/>
            <person name="Zhang W."/>
            <person name="Yang X."/>
            <person name="Jeffery I.B."/>
            <person name="Cooney J.C."/>
            <person name="Kagawa T.F."/>
            <person name="Liu W."/>
            <person name="Song Y."/>
            <person name="Salvetti E."/>
            <person name="Wrobel A."/>
            <person name="Rasinkangas P."/>
            <person name="Parkhill J."/>
            <person name="Rea M.C."/>
            <person name="O'Sullivan O."/>
            <person name="Ritari J."/>
            <person name="Douillard F.P."/>
            <person name="Paul Ross R."/>
            <person name="Yang R."/>
            <person name="Briner A.E."/>
            <person name="Felis G.E."/>
            <person name="de Vos W.M."/>
            <person name="Barrangou R."/>
            <person name="Klaenhammer T.R."/>
            <person name="Caufield P.W."/>
            <person name="Cui Y."/>
            <person name="Zhang H."/>
            <person name="O'Toole P.W."/>
        </authorList>
    </citation>
    <scope>NUCLEOTIDE SEQUENCE [LARGE SCALE GENOMIC DNA]</scope>
    <source>
        <strain evidence="13 14">DSM 15945</strain>
    </source>
</reference>
<gene>
    <name evidence="13" type="ORF">FC50_GL001694</name>
</gene>
<dbReference type="AlphaFoldDB" id="A0A0R1U2R1"/>
<evidence type="ECO:0000256" key="6">
    <source>
        <dbReference type="ARBA" id="ARBA00022695"/>
    </source>
</evidence>
<dbReference type="CDD" id="cd07431">
    <property type="entry name" value="PHP_PolIIIA"/>
    <property type="match status" value="1"/>
</dbReference>
<dbReference type="InterPro" id="IPR011708">
    <property type="entry name" value="DNA_pol3_alpha_NTPase_dom"/>
</dbReference>
<dbReference type="InterPro" id="IPR004365">
    <property type="entry name" value="NA-bd_OB_tRNA"/>
</dbReference>
<comment type="function">
    <text evidence="9">DNA polymerase III is a complex, multichain enzyme responsible for most of the replicative synthesis in bacteria. This DNA polymerase also exhibits 3' to 5' exonuclease activity. The alpha chain is the DNA polymerase.</text>
</comment>
<evidence type="ECO:0000256" key="4">
    <source>
        <dbReference type="ARBA" id="ARBA00019114"/>
    </source>
</evidence>
<name>A0A0R1U2R1_9LACO</name>
<dbReference type="Gene3D" id="1.10.10.1600">
    <property type="entry name" value="Bacterial DNA polymerase III alpha subunit, thumb domain"/>
    <property type="match status" value="1"/>
</dbReference>
<dbReference type="InterPro" id="IPR004013">
    <property type="entry name" value="PHP_dom"/>
</dbReference>
<comment type="subcellular location">
    <subcellularLocation>
        <location evidence="1">Cytoplasm</location>
    </subcellularLocation>
</comment>
<dbReference type="InterPro" id="IPR041931">
    <property type="entry name" value="DNA_pol3_alpha_thumb_dom"/>
</dbReference>
<evidence type="ECO:0000256" key="5">
    <source>
        <dbReference type="ARBA" id="ARBA00022679"/>
    </source>
</evidence>
<evidence type="ECO:0000256" key="8">
    <source>
        <dbReference type="ARBA" id="ARBA00022932"/>
    </source>
</evidence>
<evidence type="ECO:0000256" key="9">
    <source>
        <dbReference type="ARBA" id="ARBA00025611"/>
    </source>
</evidence>
<comment type="subunit">
    <text evidence="10">DNA polymerase III contains a core (composed of alpha, epsilon and theta chains) that associates with a tau subunit. This core dimerizes to form the POLIII' complex. PolIII' associates with the gamma complex (composed of gamma, delta, delta', psi and chi chains) and with the beta chain to form the complete DNA polymerase III complex.</text>
</comment>
<dbReference type="Proteomes" id="UP000051922">
    <property type="component" value="Unassembled WGS sequence"/>
</dbReference>
<dbReference type="InterPro" id="IPR016195">
    <property type="entry name" value="Pol/histidinol_Pase-like"/>
</dbReference>
<dbReference type="Gene3D" id="1.10.150.870">
    <property type="match status" value="1"/>
</dbReference>
<organism evidence="13 14">
    <name type="scientific">Lacticaseibacillus pantheris DSM 15945 = JCM 12539 = NBRC 106106</name>
    <dbReference type="NCBI Taxonomy" id="1423783"/>
    <lineage>
        <taxon>Bacteria</taxon>
        <taxon>Bacillati</taxon>
        <taxon>Bacillota</taxon>
        <taxon>Bacilli</taxon>
        <taxon>Lactobacillales</taxon>
        <taxon>Lactobacillaceae</taxon>
        <taxon>Lacticaseibacillus</taxon>
    </lineage>
</organism>
<evidence type="ECO:0000256" key="11">
    <source>
        <dbReference type="ARBA" id="ARBA00049244"/>
    </source>
</evidence>
<keyword evidence="7" id="KW-0235">DNA replication</keyword>
<dbReference type="InterPro" id="IPR029460">
    <property type="entry name" value="DNAPol_HHH"/>
</dbReference>
<dbReference type="InterPro" id="IPR040982">
    <property type="entry name" value="DNA_pol3_finger"/>
</dbReference>
<keyword evidence="6" id="KW-0548">Nucleotidyltransferase</keyword>
<dbReference type="Pfam" id="PF02811">
    <property type="entry name" value="PHP"/>
    <property type="match status" value="1"/>
</dbReference>
<keyword evidence="8" id="KW-0239">DNA-directed DNA polymerase</keyword>
<dbReference type="InterPro" id="IPR003141">
    <property type="entry name" value="Pol/His_phosphatase_N"/>
</dbReference>
<dbReference type="Pfam" id="PF17657">
    <property type="entry name" value="DNA_pol3_finger"/>
    <property type="match status" value="1"/>
</dbReference>
<dbReference type="PATRIC" id="fig|1423783.4.peg.1737"/>